<accession>A0A024HQX9</accession>
<organism evidence="2 3">
    <name type="scientific">Pseudomonas knackmussii (strain DSM 6978 / CCUG 54928 / LMG 23759 / B13)</name>
    <dbReference type="NCBI Taxonomy" id="1301098"/>
    <lineage>
        <taxon>Bacteria</taxon>
        <taxon>Pseudomonadati</taxon>
        <taxon>Pseudomonadota</taxon>
        <taxon>Gammaproteobacteria</taxon>
        <taxon>Pseudomonadales</taxon>
        <taxon>Pseudomonadaceae</taxon>
        <taxon>Pseudomonas</taxon>
    </lineage>
</organism>
<keyword evidence="3" id="KW-1185">Reference proteome</keyword>
<evidence type="ECO:0000256" key="1">
    <source>
        <dbReference type="SAM" id="MobiDB-lite"/>
    </source>
</evidence>
<gene>
    <name evidence="2" type="ORF">PKB_5802</name>
</gene>
<evidence type="ECO:0000313" key="2">
    <source>
        <dbReference type="EMBL" id="CDF87107.1"/>
    </source>
</evidence>
<feature type="compositionally biased region" description="Low complexity" evidence="1">
    <location>
        <begin position="51"/>
        <end position="61"/>
    </location>
</feature>
<dbReference type="EMBL" id="HG322950">
    <property type="protein sequence ID" value="CDF87107.1"/>
    <property type="molecule type" value="Genomic_DNA"/>
</dbReference>
<proteinExistence type="predicted"/>
<dbReference type="AlphaFoldDB" id="A0A024HQX9"/>
<name>A0A024HQX9_PSEKB</name>
<feature type="region of interest" description="Disordered" evidence="1">
    <location>
        <begin position="51"/>
        <end position="79"/>
    </location>
</feature>
<evidence type="ECO:0000313" key="3">
    <source>
        <dbReference type="Proteomes" id="UP000025241"/>
    </source>
</evidence>
<reference evidence="2 3" key="1">
    <citation type="submission" date="2013-03" db="EMBL/GenBank/DDBJ databases">
        <authorList>
            <person name="Linke B."/>
        </authorList>
    </citation>
    <scope>NUCLEOTIDE SEQUENCE [LARGE SCALE GENOMIC DNA]</scope>
    <source>
        <strain evidence="2 3">B13</strain>
    </source>
</reference>
<dbReference type="PATRIC" id="fig|1301098.3.peg.5780"/>
<dbReference type="RefSeq" id="WP_043256710.1">
    <property type="nucleotide sequence ID" value="NZ_HG322950.1"/>
</dbReference>
<sequence>MNGHESPTDPRGRLLLAGFALALLLGGVYPSAPAQPVQMLTPVPFAAAAPASHEHWAAPAENTGSQASANPPRLERWVF</sequence>
<protein>
    <submittedName>
        <fullName evidence="2">Hypothetical membrane protein</fullName>
    </submittedName>
</protein>
<dbReference type="HOGENOM" id="CLU_2603299_0_0_6"/>
<dbReference type="KEGG" id="pkc:PKB_5802"/>
<dbReference type="Proteomes" id="UP000025241">
    <property type="component" value="Chromosome I"/>
</dbReference>
<reference evidence="2 3" key="2">
    <citation type="submission" date="2014-05" db="EMBL/GenBank/DDBJ databases">
        <title>Genome sequence of the 3-chlorobenzoate degrading bacterium Pseudomonas knackmussii B13 shows multiple evidence for horizontal gene transfer.</title>
        <authorList>
            <person name="Miyazaki R."/>
            <person name="Bertelli C."/>
            <person name="Falquet L."/>
            <person name="Robinson-Rechavi M."/>
            <person name="Gharib W."/>
            <person name="Roy S."/>
            <person name="Van der Meer J.R."/>
        </authorList>
    </citation>
    <scope>NUCLEOTIDE SEQUENCE [LARGE SCALE GENOMIC DNA]</scope>
    <source>
        <strain evidence="2 3">B13</strain>
    </source>
</reference>